<dbReference type="EMBL" id="JAPQKN010000004">
    <property type="protein sequence ID" value="KAJ5160742.1"/>
    <property type="molecule type" value="Genomic_DNA"/>
</dbReference>
<proteinExistence type="predicted"/>
<dbReference type="GeneID" id="81429046"/>
<accession>A0A9W9LJG1</accession>
<reference evidence="1" key="1">
    <citation type="submission" date="2022-11" db="EMBL/GenBank/DDBJ databases">
        <authorList>
            <person name="Petersen C."/>
        </authorList>
    </citation>
    <scope>NUCLEOTIDE SEQUENCE</scope>
    <source>
        <strain evidence="1">IBT 26290</strain>
    </source>
</reference>
<evidence type="ECO:0000313" key="2">
    <source>
        <dbReference type="Proteomes" id="UP001149163"/>
    </source>
</evidence>
<protein>
    <submittedName>
        <fullName evidence="1">Uncharacterized protein</fullName>
    </submittedName>
</protein>
<keyword evidence="2" id="KW-1185">Reference proteome</keyword>
<organism evidence="1 2">
    <name type="scientific">Penicillium canariense</name>
    <dbReference type="NCBI Taxonomy" id="189055"/>
    <lineage>
        <taxon>Eukaryota</taxon>
        <taxon>Fungi</taxon>
        <taxon>Dikarya</taxon>
        <taxon>Ascomycota</taxon>
        <taxon>Pezizomycotina</taxon>
        <taxon>Eurotiomycetes</taxon>
        <taxon>Eurotiomycetidae</taxon>
        <taxon>Eurotiales</taxon>
        <taxon>Aspergillaceae</taxon>
        <taxon>Penicillium</taxon>
    </lineage>
</organism>
<gene>
    <name evidence="1" type="ORF">N7482_007746</name>
</gene>
<dbReference type="Proteomes" id="UP001149163">
    <property type="component" value="Unassembled WGS sequence"/>
</dbReference>
<dbReference type="AlphaFoldDB" id="A0A9W9LJG1"/>
<sequence>MSRIPFSHVDIGDATHHNTTGLSLTLSAKYHDDYCLFHQEAKMDKEQRWNPSASGCKRTYQITSPGRAYTTKGSLPSAANIAPPTTISGPHQRTCDHRLEPAEIPGYQSADIGVVNVHSPATNIHQHHDRNKTAISNSREVVVSSDKDGSWMMAGSHGRVYPTCTLHVAPSTSHNTWPEPYLLSKDLSPTRKHLEHHVNIVIIIRHVGERDCILMSDDCNNG</sequence>
<name>A0A9W9LJG1_9EURO</name>
<dbReference type="RefSeq" id="XP_056542299.1">
    <property type="nucleotide sequence ID" value="XM_056689870.1"/>
</dbReference>
<evidence type="ECO:0000313" key="1">
    <source>
        <dbReference type="EMBL" id="KAJ5160742.1"/>
    </source>
</evidence>
<comment type="caution">
    <text evidence="1">The sequence shown here is derived from an EMBL/GenBank/DDBJ whole genome shotgun (WGS) entry which is preliminary data.</text>
</comment>
<reference evidence="1" key="2">
    <citation type="journal article" date="2023" name="IMA Fungus">
        <title>Comparative genomic study of the Penicillium genus elucidates a diverse pangenome and 15 lateral gene transfer events.</title>
        <authorList>
            <person name="Petersen C."/>
            <person name="Sorensen T."/>
            <person name="Nielsen M.R."/>
            <person name="Sondergaard T.E."/>
            <person name="Sorensen J.L."/>
            <person name="Fitzpatrick D.A."/>
            <person name="Frisvad J.C."/>
            <person name="Nielsen K.L."/>
        </authorList>
    </citation>
    <scope>NUCLEOTIDE SEQUENCE</scope>
    <source>
        <strain evidence="1">IBT 26290</strain>
    </source>
</reference>